<dbReference type="Proteomes" id="UP000199095">
    <property type="component" value="Unassembled WGS sequence"/>
</dbReference>
<feature type="transmembrane region" description="Helical" evidence="2">
    <location>
        <begin position="7"/>
        <end position="27"/>
    </location>
</feature>
<feature type="transmembrane region" description="Helical" evidence="2">
    <location>
        <begin position="33"/>
        <end position="53"/>
    </location>
</feature>
<feature type="transmembrane region" description="Helical" evidence="2">
    <location>
        <begin position="86"/>
        <end position="104"/>
    </location>
</feature>
<evidence type="ECO:0008006" key="5">
    <source>
        <dbReference type="Google" id="ProtNLM"/>
    </source>
</evidence>
<keyword evidence="2" id="KW-1133">Transmembrane helix</keyword>
<dbReference type="STRING" id="237682.SAMN05421676_104207"/>
<evidence type="ECO:0000256" key="1">
    <source>
        <dbReference type="SAM" id="MobiDB-lite"/>
    </source>
</evidence>
<dbReference type="AlphaFoldDB" id="A0A1I0DXA7"/>
<feature type="region of interest" description="Disordered" evidence="1">
    <location>
        <begin position="123"/>
        <end position="148"/>
    </location>
</feature>
<gene>
    <name evidence="3" type="ORF">SAMN05421676_104207</name>
</gene>
<protein>
    <recommendedName>
        <fullName evidence="5">4 TMS phage holin, superfamily IV</fullName>
    </recommendedName>
</protein>
<evidence type="ECO:0000256" key="2">
    <source>
        <dbReference type="SAM" id="Phobius"/>
    </source>
</evidence>
<dbReference type="OrthoDB" id="2111682at2"/>
<organism evidence="3 4">
    <name type="scientific">Salinibacillus kushneri</name>
    <dbReference type="NCBI Taxonomy" id="237682"/>
    <lineage>
        <taxon>Bacteria</taxon>
        <taxon>Bacillati</taxon>
        <taxon>Bacillota</taxon>
        <taxon>Bacilli</taxon>
        <taxon>Bacillales</taxon>
        <taxon>Bacillaceae</taxon>
        <taxon>Salinibacillus</taxon>
    </lineage>
</organism>
<dbReference type="Pfam" id="PF10710">
    <property type="entry name" value="DUF2512"/>
    <property type="match status" value="1"/>
</dbReference>
<keyword evidence="2" id="KW-0472">Membrane</keyword>
<feature type="compositionally biased region" description="Acidic residues" evidence="1">
    <location>
        <begin position="133"/>
        <end position="148"/>
    </location>
</feature>
<feature type="transmembrane region" description="Helical" evidence="2">
    <location>
        <begin position="60"/>
        <end position="80"/>
    </location>
</feature>
<accession>A0A1I0DXA7</accession>
<keyword evidence="4" id="KW-1185">Reference proteome</keyword>
<name>A0A1I0DXA7_9BACI</name>
<reference evidence="4" key="1">
    <citation type="submission" date="2016-10" db="EMBL/GenBank/DDBJ databases">
        <authorList>
            <person name="Varghese N."/>
            <person name="Submissions S."/>
        </authorList>
    </citation>
    <scope>NUCLEOTIDE SEQUENCE [LARGE SCALE GENOMIC DNA]</scope>
    <source>
        <strain evidence="4">CGMCC 1.3566</strain>
    </source>
</reference>
<proteinExistence type="predicted"/>
<keyword evidence="2" id="KW-0812">Transmembrane</keyword>
<dbReference type="RefSeq" id="WP_093133615.1">
    <property type="nucleotide sequence ID" value="NZ_FOHJ01000004.1"/>
</dbReference>
<evidence type="ECO:0000313" key="4">
    <source>
        <dbReference type="Proteomes" id="UP000199095"/>
    </source>
</evidence>
<sequence length="148" mass="16735">MNHVMALLIKGISSFILLSVIMGWIYGISFGDIFLITVVLGIVSYILGDMFILPRTNNTMATMADLGLAFVVVWWMAANLTTVNNLFFPSLIAAIGVGIFEYFFHKYVDRTIVHDQERDEIGQEGNLRYQTETSEELTDLDNNEDETK</sequence>
<dbReference type="InterPro" id="IPR019649">
    <property type="entry name" value="DUF2512"/>
</dbReference>
<evidence type="ECO:0000313" key="3">
    <source>
        <dbReference type="EMBL" id="SET37172.1"/>
    </source>
</evidence>
<dbReference type="EMBL" id="FOHJ01000004">
    <property type="protein sequence ID" value="SET37172.1"/>
    <property type="molecule type" value="Genomic_DNA"/>
</dbReference>